<gene>
    <name evidence="2" type="ORF">MM59RIKEN_12980</name>
</gene>
<dbReference type="Gene3D" id="1.10.10.10">
    <property type="entry name" value="Winged helix-like DNA-binding domain superfamily/Winged helix DNA-binding domain"/>
    <property type="match status" value="1"/>
</dbReference>
<dbReference type="GO" id="GO:0003723">
    <property type="term" value="F:RNA binding"/>
    <property type="evidence" value="ECO:0007669"/>
    <property type="project" value="InterPro"/>
</dbReference>
<dbReference type="InterPro" id="IPR005561">
    <property type="entry name" value="ANTAR"/>
</dbReference>
<dbReference type="Gene3D" id="3.40.50.2300">
    <property type="match status" value="1"/>
</dbReference>
<dbReference type="SMART" id="SM01012">
    <property type="entry name" value="ANTAR"/>
    <property type="match status" value="1"/>
</dbReference>
<accession>A0A810Q6R2</accession>
<organism evidence="2 3">
    <name type="scientific">Pusillibacter faecalis</name>
    <dbReference type="NCBI Taxonomy" id="2714358"/>
    <lineage>
        <taxon>Bacteria</taxon>
        <taxon>Bacillati</taxon>
        <taxon>Bacillota</taxon>
        <taxon>Clostridia</taxon>
        <taxon>Eubacteriales</taxon>
        <taxon>Oscillospiraceae</taxon>
        <taxon>Pusillibacter</taxon>
    </lineage>
</organism>
<name>A0A810Q6R2_9FIRM</name>
<dbReference type="EMBL" id="AP023420">
    <property type="protein sequence ID" value="BCK83979.1"/>
    <property type="molecule type" value="Genomic_DNA"/>
</dbReference>
<keyword evidence="3" id="KW-1185">Reference proteome</keyword>
<feature type="domain" description="ANTAR" evidence="1">
    <location>
        <begin position="129"/>
        <end position="190"/>
    </location>
</feature>
<reference evidence="2" key="1">
    <citation type="submission" date="2020-09" db="EMBL/GenBank/DDBJ databases">
        <title>New species isolated from human feces.</title>
        <authorList>
            <person name="Kitahara M."/>
            <person name="Shigeno Y."/>
            <person name="Shime M."/>
            <person name="Matsumoto Y."/>
            <person name="Nakamura S."/>
            <person name="Motooka D."/>
            <person name="Fukuoka S."/>
            <person name="Nishikawa H."/>
            <person name="Benno Y."/>
        </authorList>
    </citation>
    <scope>NUCLEOTIDE SEQUENCE</scope>
    <source>
        <strain evidence="2">MM59</strain>
    </source>
</reference>
<protein>
    <recommendedName>
        <fullName evidence="1">ANTAR domain-containing protein</fullName>
    </recommendedName>
</protein>
<sequence length="200" mass="22546">MVFQERTYSVLLVSAGGKFNQTVSGLLPPTHFGPVRIVKSSDEARRTLVSTSYDMVLINAPLPDDLGVQLAISICGRSDAGVLLFVKNEVFQEVYDKVTEHGVLTLSKPTSTQLVLQSVRDLCALRERLRKMEEKHASIEEKMQEIRLANRAKWALIQCLGMSEEAAHHYLEKQAMDHRISRREAAIRVLATYQPQEPQD</sequence>
<proteinExistence type="predicted"/>
<dbReference type="InterPro" id="IPR011006">
    <property type="entry name" value="CheY-like_superfamily"/>
</dbReference>
<dbReference type="Proteomes" id="UP000679848">
    <property type="component" value="Chromosome"/>
</dbReference>
<dbReference type="RefSeq" id="WP_187027852.1">
    <property type="nucleotide sequence ID" value="NZ_AP023420.1"/>
</dbReference>
<dbReference type="AlphaFoldDB" id="A0A810Q6R2"/>
<dbReference type="InterPro" id="IPR036388">
    <property type="entry name" value="WH-like_DNA-bd_sf"/>
</dbReference>
<evidence type="ECO:0000313" key="2">
    <source>
        <dbReference type="EMBL" id="BCK83979.1"/>
    </source>
</evidence>
<evidence type="ECO:0000313" key="3">
    <source>
        <dbReference type="Proteomes" id="UP000679848"/>
    </source>
</evidence>
<dbReference type="PROSITE" id="PS50921">
    <property type="entry name" value="ANTAR"/>
    <property type="match status" value="1"/>
</dbReference>
<evidence type="ECO:0000259" key="1">
    <source>
        <dbReference type="PROSITE" id="PS50921"/>
    </source>
</evidence>
<dbReference type="SUPFAM" id="SSF52172">
    <property type="entry name" value="CheY-like"/>
    <property type="match status" value="1"/>
</dbReference>
<dbReference type="Pfam" id="PF03861">
    <property type="entry name" value="ANTAR"/>
    <property type="match status" value="1"/>
</dbReference>
<dbReference type="KEGG" id="pfaa:MM59RIKEN_12980"/>